<keyword evidence="2" id="KW-1185">Reference proteome</keyword>
<dbReference type="AlphaFoldDB" id="A0A9X1YFI2"/>
<dbReference type="EMBL" id="JAJLJH010000001">
    <property type="protein sequence ID" value="MCK9684510.1"/>
    <property type="molecule type" value="Genomic_DNA"/>
</dbReference>
<protein>
    <submittedName>
        <fullName evidence="1">Uncharacterized protein</fullName>
    </submittedName>
</protein>
<organism evidence="1 2">
    <name type="scientific">Scleromatobacter humisilvae</name>
    <dbReference type="NCBI Taxonomy" id="2897159"/>
    <lineage>
        <taxon>Bacteria</taxon>
        <taxon>Pseudomonadati</taxon>
        <taxon>Pseudomonadota</taxon>
        <taxon>Betaproteobacteria</taxon>
        <taxon>Burkholderiales</taxon>
        <taxon>Sphaerotilaceae</taxon>
        <taxon>Scleromatobacter</taxon>
    </lineage>
</organism>
<reference evidence="1" key="1">
    <citation type="submission" date="2021-11" db="EMBL/GenBank/DDBJ databases">
        <title>BS-T2-15 a new species belonging to the Comamonadaceae family isolated from the soil of a French oak forest.</title>
        <authorList>
            <person name="Mieszkin S."/>
            <person name="Alain K."/>
        </authorList>
    </citation>
    <scope>NUCLEOTIDE SEQUENCE</scope>
    <source>
        <strain evidence="1">BS-T2-15</strain>
    </source>
</reference>
<name>A0A9X1YFI2_9BURK</name>
<dbReference type="Proteomes" id="UP001139353">
    <property type="component" value="Unassembled WGS sequence"/>
</dbReference>
<dbReference type="RefSeq" id="WP_275680538.1">
    <property type="nucleotide sequence ID" value="NZ_JAJLJH010000001.1"/>
</dbReference>
<accession>A0A9X1YFI2</accession>
<evidence type="ECO:0000313" key="1">
    <source>
        <dbReference type="EMBL" id="MCK9684510.1"/>
    </source>
</evidence>
<proteinExistence type="predicted"/>
<sequence>MTSGIRSSFSIRALALAIAMSSINIGGPMLLLGGSMPAAAADGEAPASAACAPLTAAQQHVLDAAADGVGALRNHLWIRRGIRNDGLVDTVKWIDDYRARAAGCALSAGQLAQAEPPQPPADGRR</sequence>
<evidence type="ECO:0000313" key="2">
    <source>
        <dbReference type="Proteomes" id="UP001139353"/>
    </source>
</evidence>
<gene>
    <name evidence="1" type="ORF">LPC04_02180</name>
</gene>
<comment type="caution">
    <text evidence="1">The sequence shown here is derived from an EMBL/GenBank/DDBJ whole genome shotgun (WGS) entry which is preliminary data.</text>
</comment>